<dbReference type="Proteomes" id="UP000492821">
    <property type="component" value="Unassembled WGS sequence"/>
</dbReference>
<feature type="compositionally biased region" description="Basic and acidic residues" evidence="1">
    <location>
        <begin position="45"/>
        <end position="54"/>
    </location>
</feature>
<dbReference type="WBParaSite" id="Pan_g2849.t1">
    <property type="protein sequence ID" value="Pan_g2849.t1"/>
    <property type="gene ID" value="Pan_g2849"/>
</dbReference>
<evidence type="ECO:0000256" key="1">
    <source>
        <dbReference type="SAM" id="MobiDB-lite"/>
    </source>
</evidence>
<evidence type="ECO:0000256" key="2">
    <source>
        <dbReference type="SAM" id="SignalP"/>
    </source>
</evidence>
<feature type="region of interest" description="Disordered" evidence="1">
    <location>
        <begin position="32"/>
        <end position="54"/>
    </location>
</feature>
<feature type="signal peptide" evidence="2">
    <location>
        <begin position="1"/>
        <end position="19"/>
    </location>
</feature>
<organism evidence="3 4">
    <name type="scientific">Panagrellus redivivus</name>
    <name type="common">Microworm</name>
    <dbReference type="NCBI Taxonomy" id="6233"/>
    <lineage>
        <taxon>Eukaryota</taxon>
        <taxon>Metazoa</taxon>
        <taxon>Ecdysozoa</taxon>
        <taxon>Nematoda</taxon>
        <taxon>Chromadorea</taxon>
        <taxon>Rhabditida</taxon>
        <taxon>Tylenchina</taxon>
        <taxon>Panagrolaimomorpha</taxon>
        <taxon>Panagrolaimoidea</taxon>
        <taxon>Panagrolaimidae</taxon>
        <taxon>Panagrellus</taxon>
    </lineage>
</organism>
<evidence type="ECO:0000313" key="4">
    <source>
        <dbReference type="WBParaSite" id="Pan_g2849.t1"/>
    </source>
</evidence>
<name>A0A7E4VU86_PANRE</name>
<reference evidence="3" key="1">
    <citation type="journal article" date="2013" name="Genetics">
        <title>The draft genome and transcriptome of Panagrellus redivivus are shaped by the harsh demands of a free-living lifestyle.</title>
        <authorList>
            <person name="Srinivasan J."/>
            <person name="Dillman A.R."/>
            <person name="Macchietto M.G."/>
            <person name="Heikkinen L."/>
            <person name="Lakso M."/>
            <person name="Fracchia K.M."/>
            <person name="Antoshechkin I."/>
            <person name="Mortazavi A."/>
            <person name="Wong G."/>
            <person name="Sternberg P.W."/>
        </authorList>
    </citation>
    <scope>NUCLEOTIDE SEQUENCE [LARGE SCALE GENOMIC DNA]</scope>
    <source>
        <strain evidence="3">MT8872</strain>
    </source>
</reference>
<keyword evidence="2" id="KW-0732">Signal</keyword>
<accession>A0A7E4VU86</accession>
<sequence length="74" mass="8229">MKTLQLLFITVVIVEAIIAKPNPHRVGAYARVGHHSHAPASSHRPSYDARAKEASNGEKKFEQRFWPLLLGLLG</sequence>
<proteinExistence type="predicted"/>
<keyword evidence="3" id="KW-1185">Reference proteome</keyword>
<evidence type="ECO:0000313" key="3">
    <source>
        <dbReference type="Proteomes" id="UP000492821"/>
    </source>
</evidence>
<feature type="chain" id="PRO_5028830048" evidence="2">
    <location>
        <begin position="20"/>
        <end position="74"/>
    </location>
</feature>
<dbReference type="AlphaFoldDB" id="A0A7E4VU86"/>
<reference evidence="4" key="2">
    <citation type="submission" date="2020-10" db="UniProtKB">
        <authorList>
            <consortium name="WormBaseParasite"/>
        </authorList>
    </citation>
    <scope>IDENTIFICATION</scope>
</reference>
<protein>
    <submittedName>
        <fullName evidence="4">Secreted protein</fullName>
    </submittedName>
</protein>